<evidence type="ECO:0000313" key="2">
    <source>
        <dbReference type="Proteomes" id="UP000006512"/>
    </source>
</evidence>
<dbReference type="Proteomes" id="UP000006512">
    <property type="component" value="Unassembled WGS sequence"/>
</dbReference>
<protein>
    <submittedName>
        <fullName evidence="1">Uncharacterized protein</fullName>
    </submittedName>
</protein>
<sequence>MDGACPARLLGLSELRLLYAVTKLPRAEFREKLRLAI</sequence>
<dbReference type="STRING" id="715226.ABI_38890"/>
<organism evidence="1 2">
    <name type="scientific">Asticcacaulis biprosthecium C19</name>
    <dbReference type="NCBI Taxonomy" id="715226"/>
    <lineage>
        <taxon>Bacteria</taxon>
        <taxon>Pseudomonadati</taxon>
        <taxon>Pseudomonadota</taxon>
        <taxon>Alphaproteobacteria</taxon>
        <taxon>Caulobacterales</taxon>
        <taxon>Caulobacteraceae</taxon>
        <taxon>Asticcacaulis</taxon>
    </lineage>
</organism>
<keyword evidence="2" id="KW-1185">Reference proteome</keyword>
<reference evidence="2" key="1">
    <citation type="submission" date="2011-03" db="EMBL/GenBank/DDBJ databases">
        <title>Draft genome sequence of Brevundimonas diminuta.</title>
        <authorList>
            <person name="Brown P.J.B."/>
            <person name="Buechlein A."/>
            <person name="Hemmerich C."/>
            <person name="Brun Y.V."/>
        </authorList>
    </citation>
    <scope>NUCLEOTIDE SEQUENCE [LARGE SCALE GENOMIC DNA]</scope>
    <source>
        <strain evidence="2">C19</strain>
    </source>
</reference>
<proteinExistence type="predicted"/>
<evidence type="ECO:0000313" key="1">
    <source>
        <dbReference type="EMBL" id="EGF89475.1"/>
    </source>
</evidence>
<accession>F4QRV5</accession>
<name>F4QRV5_9CAUL</name>
<gene>
    <name evidence="1" type="ORF">ABI_38890</name>
</gene>
<dbReference type="EMBL" id="GL883080">
    <property type="protein sequence ID" value="EGF89475.1"/>
    <property type="molecule type" value="Genomic_DNA"/>
</dbReference>
<dbReference type="AlphaFoldDB" id="F4QRV5"/>
<dbReference type="HOGENOM" id="CLU_3339391_0_0_5"/>